<name>A0A0F9ZIG5_9BACT</name>
<accession>A0A0F9ZIG5</accession>
<keyword evidence="1" id="KW-0472">Membrane</keyword>
<proteinExistence type="predicted"/>
<reference evidence="2 3" key="1">
    <citation type="journal article" date="2015" name="Nature">
        <title>rRNA introns, odd ribosomes, and small enigmatic genomes across a large radiation of phyla.</title>
        <authorList>
            <person name="Brown C.T."/>
            <person name="Hug L.A."/>
            <person name="Thomas B.C."/>
            <person name="Sharon I."/>
            <person name="Castelle C.J."/>
            <person name="Singh A."/>
            <person name="Wilkins M.J."/>
            <person name="Williams K.H."/>
            <person name="Banfield J.F."/>
        </authorList>
    </citation>
    <scope>NUCLEOTIDE SEQUENCE [LARGE SCALE GENOMIC DNA]</scope>
</reference>
<dbReference type="AlphaFoldDB" id="A0A0F9ZIG5"/>
<protein>
    <recommendedName>
        <fullName evidence="4">DUF304 domain-containing protein</fullName>
    </recommendedName>
</protein>
<evidence type="ECO:0000256" key="1">
    <source>
        <dbReference type="SAM" id="Phobius"/>
    </source>
</evidence>
<evidence type="ECO:0000313" key="2">
    <source>
        <dbReference type="EMBL" id="KKP43993.1"/>
    </source>
</evidence>
<organism evidence="2 3">
    <name type="scientific">Candidatus Woesebacteria bacterium GW2011_GWB1_33_22</name>
    <dbReference type="NCBI Taxonomy" id="1618566"/>
    <lineage>
        <taxon>Bacteria</taxon>
        <taxon>Candidatus Woeseibacteriota</taxon>
    </lineage>
</organism>
<feature type="transmembrane region" description="Helical" evidence="1">
    <location>
        <begin position="25"/>
        <end position="47"/>
    </location>
</feature>
<dbReference type="Proteomes" id="UP000034778">
    <property type="component" value="Unassembled WGS sequence"/>
</dbReference>
<feature type="transmembrane region" description="Helical" evidence="1">
    <location>
        <begin position="59"/>
        <end position="79"/>
    </location>
</feature>
<sequence length="203" mass="23578">MINTENLFYGQQENERILFVAHPHFIAGFTNLVKVFLIALVTFLVFFFLGKEISQISNIFYIIGTITPLTIIIVGSKLVDNFQKRNISYITDRRIIRFDPNTFFATNIRTLSWDEAVKVKTYSPNIIWKQLKIGTVVVHARTTVKTSDENISHTSADDIELNDIYLYRDLGNYVDKILFTYKQLPKEMANIRSFVPKPKGERF</sequence>
<evidence type="ECO:0008006" key="4">
    <source>
        <dbReference type="Google" id="ProtNLM"/>
    </source>
</evidence>
<gene>
    <name evidence="2" type="ORF">UR35_C0013G0018</name>
</gene>
<dbReference type="STRING" id="1618566.UR35_C0013G0018"/>
<keyword evidence="1" id="KW-0812">Transmembrane</keyword>
<dbReference type="EMBL" id="LBOW01000013">
    <property type="protein sequence ID" value="KKP43993.1"/>
    <property type="molecule type" value="Genomic_DNA"/>
</dbReference>
<keyword evidence="1" id="KW-1133">Transmembrane helix</keyword>
<evidence type="ECO:0000313" key="3">
    <source>
        <dbReference type="Proteomes" id="UP000034778"/>
    </source>
</evidence>
<comment type="caution">
    <text evidence="2">The sequence shown here is derived from an EMBL/GenBank/DDBJ whole genome shotgun (WGS) entry which is preliminary data.</text>
</comment>